<dbReference type="AlphaFoldDB" id="A0A1I6H0G7"/>
<dbReference type="InterPro" id="IPR032710">
    <property type="entry name" value="NTF2-like_dom_sf"/>
</dbReference>
<reference evidence="3" key="1">
    <citation type="submission" date="2016-10" db="EMBL/GenBank/DDBJ databases">
        <authorList>
            <person name="Varghese N."/>
            <person name="Submissions S."/>
        </authorList>
    </citation>
    <scope>NUCLEOTIDE SEQUENCE [LARGE SCALE GENOMIC DNA]</scope>
    <source>
        <strain evidence="3">RD 26</strain>
    </source>
</reference>
<protein>
    <submittedName>
        <fullName evidence="2">SnoaL-like domain-containing protein</fullName>
    </submittedName>
</protein>
<dbReference type="OrthoDB" id="224281at2157"/>
<dbReference type="InterPro" id="IPR037401">
    <property type="entry name" value="SnoaL-like"/>
</dbReference>
<keyword evidence="3" id="KW-1185">Reference proteome</keyword>
<name>A0A1I6H0G7_HALSD</name>
<feature type="domain" description="SnoaL-like" evidence="1">
    <location>
        <begin position="5"/>
        <end position="125"/>
    </location>
</feature>
<organism evidence="2 3">
    <name type="scientific">Halorubrum sodomense</name>
    <dbReference type="NCBI Taxonomy" id="35743"/>
    <lineage>
        <taxon>Archaea</taxon>
        <taxon>Methanobacteriati</taxon>
        <taxon>Methanobacteriota</taxon>
        <taxon>Stenosarchaea group</taxon>
        <taxon>Halobacteria</taxon>
        <taxon>Halobacteriales</taxon>
        <taxon>Haloferacaceae</taxon>
        <taxon>Halorubrum</taxon>
    </lineage>
</organism>
<proteinExistence type="predicted"/>
<accession>A0A1I6H0G7</accession>
<evidence type="ECO:0000313" key="3">
    <source>
        <dbReference type="Proteomes" id="UP000198932"/>
    </source>
</evidence>
<dbReference type="EMBL" id="FOYN01000003">
    <property type="protein sequence ID" value="SFR47902.1"/>
    <property type="molecule type" value="Genomic_DNA"/>
</dbReference>
<sequence length="128" mass="14779">MNARETVRSYYDALRAGDPLAPYVADERDGDDPYVKFGVSERLIGSDRIREGLRTQTETTTDWRVTSRDLRVTERGDHAWFSDAVAMAWTDAETGRRREFDTRWSGTLARRDEGWRFVGLHVSTADEF</sequence>
<dbReference type="Gene3D" id="3.10.450.50">
    <property type="match status" value="1"/>
</dbReference>
<evidence type="ECO:0000313" key="2">
    <source>
        <dbReference type="EMBL" id="SFR47902.1"/>
    </source>
</evidence>
<gene>
    <name evidence="2" type="ORF">SAMN04487937_2254</name>
</gene>
<dbReference type="Proteomes" id="UP000198932">
    <property type="component" value="Unassembled WGS sequence"/>
</dbReference>
<dbReference type="RefSeq" id="WP_092922041.1">
    <property type="nucleotide sequence ID" value="NZ_FOYN01000003.1"/>
</dbReference>
<dbReference type="SUPFAM" id="SSF54427">
    <property type="entry name" value="NTF2-like"/>
    <property type="match status" value="1"/>
</dbReference>
<dbReference type="Pfam" id="PF13474">
    <property type="entry name" value="SnoaL_3"/>
    <property type="match status" value="1"/>
</dbReference>
<evidence type="ECO:0000259" key="1">
    <source>
        <dbReference type="Pfam" id="PF13474"/>
    </source>
</evidence>